<accession>A0A941B4P6</accession>
<dbReference type="EMBL" id="JAGPNL010000007">
    <property type="protein sequence ID" value="MBQ0829422.1"/>
    <property type="molecule type" value="Genomic_DNA"/>
</dbReference>
<name>A0A941B4P6_9ACTN</name>
<comment type="caution">
    <text evidence="1">The sequence shown here is derived from an EMBL/GenBank/DDBJ whole genome shotgun (WGS) entry which is preliminary data.</text>
</comment>
<organism evidence="1 2">
    <name type="scientific">Streptomyces tagetis</name>
    <dbReference type="NCBI Taxonomy" id="2820809"/>
    <lineage>
        <taxon>Bacteria</taxon>
        <taxon>Bacillati</taxon>
        <taxon>Actinomycetota</taxon>
        <taxon>Actinomycetes</taxon>
        <taxon>Kitasatosporales</taxon>
        <taxon>Streptomycetaceae</taxon>
        <taxon>Streptomyces</taxon>
    </lineage>
</organism>
<sequence length="161" mass="16174">MPPFAPVRVRGGLLGPRRLLRHRRRLVAAGLAVTAASLVAAGARPGTQAPEEARARARPVADRVPEGAPGALVTAPVRIADAATVRLLRPGDRVDVVAAGPDGTGTGTAVLARGARVAKVPEPVPGAVAGDGALVVLSVPRDTAHRLAGAGTLSRLAVILC</sequence>
<gene>
    <name evidence="1" type="ORF">J5Y05_23450</name>
</gene>
<protein>
    <recommendedName>
        <fullName evidence="3">Flp pilus assembly protein RcpC/CpaB domain-containing protein</fullName>
    </recommendedName>
</protein>
<evidence type="ECO:0000313" key="1">
    <source>
        <dbReference type="EMBL" id="MBQ0829422.1"/>
    </source>
</evidence>
<dbReference type="Proteomes" id="UP000677875">
    <property type="component" value="Unassembled WGS sequence"/>
</dbReference>
<keyword evidence="2" id="KW-1185">Reference proteome</keyword>
<evidence type="ECO:0008006" key="3">
    <source>
        <dbReference type="Google" id="ProtNLM"/>
    </source>
</evidence>
<dbReference type="AlphaFoldDB" id="A0A941B4P6"/>
<proteinExistence type="predicted"/>
<evidence type="ECO:0000313" key="2">
    <source>
        <dbReference type="Proteomes" id="UP000677875"/>
    </source>
</evidence>
<reference evidence="1" key="1">
    <citation type="submission" date="2021-04" db="EMBL/GenBank/DDBJ databases">
        <title>Genome seq and assembly of Streptomyces sp. RG38.</title>
        <authorList>
            <person name="Chhetri G."/>
        </authorList>
    </citation>
    <scope>NUCLEOTIDE SEQUENCE</scope>
    <source>
        <strain evidence="1">RG38</strain>
    </source>
</reference>